<protein>
    <recommendedName>
        <fullName evidence="3">Endonuclease-reverse transcriptase</fullName>
    </recommendedName>
</protein>
<name>A0A8D8W1M9_9HEMI</name>
<reference evidence="2" key="1">
    <citation type="submission" date="2021-05" db="EMBL/GenBank/DDBJ databases">
        <authorList>
            <person name="Alioto T."/>
            <person name="Alioto T."/>
            <person name="Gomez Garrido J."/>
        </authorList>
    </citation>
    <scope>NUCLEOTIDE SEQUENCE</scope>
</reference>
<feature type="region of interest" description="Disordered" evidence="1">
    <location>
        <begin position="92"/>
        <end position="112"/>
    </location>
</feature>
<evidence type="ECO:0000313" key="2">
    <source>
        <dbReference type="EMBL" id="CAG6641600.1"/>
    </source>
</evidence>
<organism evidence="2">
    <name type="scientific">Cacopsylla melanoneura</name>
    <dbReference type="NCBI Taxonomy" id="428564"/>
    <lineage>
        <taxon>Eukaryota</taxon>
        <taxon>Metazoa</taxon>
        <taxon>Ecdysozoa</taxon>
        <taxon>Arthropoda</taxon>
        <taxon>Hexapoda</taxon>
        <taxon>Insecta</taxon>
        <taxon>Pterygota</taxon>
        <taxon>Neoptera</taxon>
        <taxon>Paraneoptera</taxon>
        <taxon>Hemiptera</taxon>
        <taxon>Sternorrhyncha</taxon>
        <taxon>Psylloidea</taxon>
        <taxon>Psyllidae</taxon>
        <taxon>Psyllinae</taxon>
        <taxon>Cacopsylla</taxon>
    </lineage>
</organism>
<accession>A0A8D8W1M9</accession>
<evidence type="ECO:0000256" key="1">
    <source>
        <dbReference type="SAM" id="MobiDB-lite"/>
    </source>
</evidence>
<proteinExistence type="predicted"/>
<dbReference type="AlphaFoldDB" id="A0A8D8W1M9"/>
<sequence>MRLKDESRIQASEMKFIRSIVGKTRRDRIRNEEIRRSVDVEKLQDKIERSRLKWYGHMQRMNEERIPKNIFNQQIEGRRRRGRPRMRWRDMIERHTEKRRRPKEGHGRRNFPSQMFQPLAFLVPQSPTFQGYA</sequence>
<feature type="compositionally biased region" description="Basic residues" evidence="1">
    <location>
        <begin position="97"/>
        <end position="109"/>
    </location>
</feature>
<dbReference type="EMBL" id="HBUF01118253">
    <property type="protein sequence ID" value="CAG6641600.1"/>
    <property type="molecule type" value="Transcribed_RNA"/>
</dbReference>
<evidence type="ECO:0008006" key="3">
    <source>
        <dbReference type="Google" id="ProtNLM"/>
    </source>
</evidence>